<keyword evidence="1" id="KW-0732">Signal</keyword>
<reference evidence="2 3" key="1">
    <citation type="submission" date="2022-03" db="EMBL/GenBank/DDBJ databases">
        <title>Complete genome sequence of Lysobacter capsici VKM B-2533 and Lysobacter gummosus 10.1.1, promising sources of lytic agents.</title>
        <authorList>
            <person name="Tarlachkov S.V."/>
            <person name="Kudryakova I.V."/>
            <person name="Afoshin A.S."/>
            <person name="Leontyevskaya E.A."/>
            <person name="Leontyevskaya N.V."/>
        </authorList>
    </citation>
    <scope>NUCLEOTIDE SEQUENCE [LARGE SCALE GENOMIC DNA]</scope>
    <source>
        <strain evidence="2 3">10.1.1</strain>
    </source>
</reference>
<feature type="chain" id="PRO_5046014328" description="Secreted protein" evidence="1">
    <location>
        <begin position="26"/>
        <end position="194"/>
    </location>
</feature>
<dbReference type="EMBL" id="CP093547">
    <property type="protein sequence ID" value="UNP29951.1"/>
    <property type="molecule type" value="Genomic_DNA"/>
</dbReference>
<feature type="signal peptide" evidence="1">
    <location>
        <begin position="1"/>
        <end position="25"/>
    </location>
</feature>
<organism evidence="2 3">
    <name type="scientific">Lysobacter gummosus</name>
    <dbReference type="NCBI Taxonomy" id="262324"/>
    <lineage>
        <taxon>Bacteria</taxon>
        <taxon>Pseudomonadati</taxon>
        <taxon>Pseudomonadota</taxon>
        <taxon>Gammaproteobacteria</taxon>
        <taxon>Lysobacterales</taxon>
        <taxon>Lysobacteraceae</taxon>
        <taxon>Lysobacter</taxon>
    </lineage>
</organism>
<keyword evidence="3" id="KW-1185">Reference proteome</keyword>
<dbReference type="RefSeq" id="WP_057941254.1">
    <property type="nucleotide sequence ID" value="NZ_CP011131.1"/>
</dbReference>
<dbReference type="Proteomes" id="UP000829194">
    <property type="component" value="Chromosome"/>
</dbReference>
<evidence type="ECO:0000313" key="3">
    <source>
        <dbReference type="Proteomes" id="UP000829194"/>
    </source>
</evidence>
<evidence type="ECO:0000313" key="2">
    <source>
        <dbReference type="EMBL" id="UNP29951.1"/>
    </source>
</evidence>
<proteinExistence type="predicted"/>
<evidence type="ECO:0008006" key="4">
    <source>
        <dbReference type="Google" id="ProtNLM"/>
    </source>
</evidence>
<gene>
    <name evidence="2" type="ORF">MOV92_01290</name>
</gene>
<accession>A0ABY3XDP5</accession>
<evidence type="ECO:0000256" key="1">
    <source>
        <dbReference type="SAM" id="SignalP"/>
    </source>
</evidence>
<protein>
    <recommendedName>
        <fullName evidence="4">Secreted protein</fullName>
    </recommendedName>
</protein>
<sequence length="194" mass="19474">MSKLKNSLLALATAAAVFGASSASAASFELWTGTGWSNSGTLNFTGPTTASYVGIGVPCTANFAVSLNSGVATVTSATFSGSSACSGITAYNLPWGMTPGAYTGPNPPFTGSPTLTPDLWSVAISGVRIFIPSPLNVYCPSSTGSGTVNGVLDFTSLPGVNNKFVFKGALGACSVQTQNNSSLEASKPVRVVGL</sequence>
<name>A0ABY3XDP5_9GAMM</name>